<feature type="region of interest" description="Disordered" evidence="1">
    <location>
        <begin position="297"/>
        <end position="370"/>
    </location>
</feature>
<keyword evidence="4" id="KW-1185">Reference proteome</keyword>
<sequence length="593" mass="62939">MADYNSVLKKAVAGLQENTGSARRAVYQRARNAIVKQLKSYDPPLSPSQITEEQLKLEEAIRKVEAEAARESLGLGRPKTTPAPSAPPPAATEAAPAPSADEKPKAGRKPKAPAKEEPKAPASKADVFKEAVRAAQDLGSAAHQANQMARDQLPETPGEPKAPKERKEPELGAASGSVSDEPAGVLPTKGTVETSAEERAWVPGEARRSKKETKGKSVPEIDEPAKVKPKSPRKPASSRKPVLAQRVGDGIEQEEGLKPSNARRFVTLIIVAVVILGVAAGVYSQRDTILSLILPVETSDSGGADGVTPSADEPLRVEPERTPKKNTDRLLPSDEEAKVAPDATRVTTTRITRNSSSASQAETSAQPSVVQAPDIPAVPVEEAPAAQVLPVSEPEQQVTAVETNSVPPAESVGTKAAISPMAQQSILYEEALSQGGAGSASRGNVVWTLDEADGVSVIKAVATLPARDLAVEMTLKPNKDQSLPASHLLELNFLFPPGFDGKGVEQVPGLILKTSESAPGEPLDGAAVKVSDTLFWIALSDRAEDREKNLKRLVEREWIDVPLLYNTGRRAMLTFEKGTTGNKVIAQAIKNWQ</sequence>
<dbReference type="Proteomes" id="UP000637980">
    <property type="component" value="Unassembled WGS sequence"/>
</dbReference>
<feature type="compositionally biased region" description="Low complexity" evidence="1">
    <location>
        <begin position="355"/>
        <end position="368"/>
    </location>
</feature>
<keyword evidence="2" id="KW-1133">Transmembrane helix</keyword>
<evidence type="ECO:0000256" key="2">
    <source>
        <dbReference type="SAM" id="Phobius"/>
    </source>
</evidence>
<organism evidence="3 4">
    <name type="scientific">Pseudovibrio japonicus</name>
    <dbReference type="NCBI Taxonomy" id="366534"/>
    <lineage>
        <taxon>Bacteria</taxon>
        <taxon>Pseudomonadati</taxon>
        <taxon>Pseudomonadota</taxon>
        <taxon>Alphaproteobacteria</taxon>
        <taxon>Hyphomicrobiales</taxon>
        <taxon>Stappiaceae</taxon>
        <taxon>Pseudovibrio</taxon>
    </lineage>
</organism>
<feature type="compositionally biased region" description="Basic residues" evidence="1">
    <location>
        <begin position="227"/>
        <end position="237"/>
    </location>
</feature>
<gene>
    <name evidence="3" type="ORF">GCM10007094_31000</name>
</gene>
<dbReference type="EMBL" id="BMXE01000005">
    <property type="protein sequence ID" value="GHB39325.1"/>
    <property type="molecule type" value="Genomic_DNA"/>
</dbReference>
<feature type="compositionally biased region" description="Basic and acidic residues" evidence="1">
    <location>
        <begin position="313"/>
        <end position="339"/>
    </location>
</feature>
<proteinExistence type="predicted"/>
<evidence type="ECO:0000313" key="3">
    <source>
        <dbReference type="EMBL" id="GHB39325.1"/>
    </source>
</evidence>
<keyword evidence="2" id="KW-0472">Membrane</keyword>
<evidence type="ECO:0000256" key="1">
    <source>
        <dbReference type="SAM" id="MobiDB-lite"/>
    </source>
</evidence>
<feature type="compositionally biased region" description="Polar residues" evidence="1">
    <location>
        <begin position="345"/>
        <end position="354"/>
    </location>
</feature>
<feature type="transmembrane region" description="Helical" evidence="2">
    <location>
        <begin position="265"/>
        <end position="283"/>
    </location>
</feature>
<evidence type="ECO:0008006" key="5">
    <source>
        <dbReference type="Google" id="ProtNLM"/>
    </source>
</evidence>
<dbReference type="RefSeq" id="WP_189437690.1">
    <property type="nucleotide sequence ID" value="NZ_BMXE01000005.1"/>
</dbReference>
<reference evidence="4" key="1">
    <citation type="journal article" date="2019" name="Int. J. Syst. Evol. Microbiol.">
        <title>The Global Catalogue of Microorganisms (GCM) 10K type strain sequencing project: providing services to taxonomists for standard genome sequencing and annotation.</title>
        <authorList>
            <consortium name="The Broad Institute Genomics Platform"/>
            <consortium name="The Broad Institute Genome Sequencing Center for Infectious Disease"/>
            <person name="Wu L."/>
            <person name="Ma J."/>
        </authorList>
    </citation>
    <scope>NUCLEOTIDE SEQUENCE [LARGE SCALE GENOMIC DNA]</scope>
    <source>
        <strain evidence="4">KCTC 12861</strain>
    </source>
</reference>
<evidence type="ECO:0000313" key="4">
    <source>
        <dbReference type="Proteomes" id="UP000637980"/>
    </source>
</evidence>
<comment type="caution">
    <text evidence="3">The sequence shown here is derived from an EMBL/GenBank/DDBJ whole genome shotgun (WGS) entry which is preliminary data.</text>
</comment>
<protein>
    <recommendedName>
        <fullName evidence="5">CheA signal transduction histidine kinase</fullName>
    </recommendedName>
</protein>
<keyword evidence="2" id="KW-0812">Transmembrane</keyword>
<feature type="compositionally biased region" description="Basic and acidic residues" evidence="1">
    <location>
        <begin position="212"/>
        <end position="226"/>
    </location>
</feature>
<feature type="region of interest" description="Disordered" evidence="1">
    <location>
        <begin position="68"/>
        <end position="247"/>
    </location>
</feature>
<name>A0ABQ3EIZ0_9HYPH</name>
<feature type="compositionally biased region" description="Basic and acidic residues" evidence="1">
    <location>
        <begin position="161"/>
        <end position="170"/>
    </location>
</feature>
<accession>A0ABQ3EIZ0</accession>